<evidence type="ECO:0000259" key="10">
    <source>
        <dbReference type="Pfam" id="PF01578"/>
    </source>
</evidence>
<dbReference type="PANTHER" id="PTHR30071">
    <property type="entry name" value="HEME EXPORTER PROTEIN C"/>
    <property type="match status" value="1"/>
</dbReference>
<evidence type="ECO:0000256" key="7">
    <source>
        <dbReference type="ARBA" id="ARBA00022989"/>
    </source>
</evidence>
<dbReference type="InterPro" id="IPR003557">
    <property type="entry name" value="Cyt_c_biogenesis_CcmC"/>
</dbReference>
<evidence type="ECO:0000256" key="1">
    <source>
        <dbReference type="ARBA" id="ARBA00002442"/>
    </source>
</evidence>
<feature type="transmembrane region" description="Helical" evidence="9">
    <location>
        <begin position="117"/>
        <end position="139"/>
    </location>
</feature>
<dbReference type="NCBIfam" id="TIGR01191">
    <property type="entry name" value="ccmC"/>
    <property type="match status" value="1"/>
</dbReference>
<proteinExistence type="inferred from homology"/>
<sequence>MISYLANPRRFDIFARYAIPVAGALAAVLIAVGLYLSLIGSPPDYQQGDTIRIMYIHVPAAWLALALYFAMGISSAIFFIWRHNLADVAAASIAPVGMVFAGLCLITGSLWGKPTWGTWWIWDARLTSMLIQFLLFLGYMALRGALEDEKLAARLAAILAMAGLLNLPIVKFSVDWWASLHQGATVFRDGGPSIDPSQLAPLLVMAFGLTALAAWIVMYRMRSVIMDRRARALSQAREARGGAA</sequence>
<protein>
    <recommendedName>
        <fullName evidence="4 9">Heme exporter protein C</fullName>
    </recommendedName>
    <alternativeName>
        <fullName evidence="9">Cytochrome c-type biogenesis protein</fullName>
    </alternativeName>
</protein>
<evidence type="ECO:0000313" key="11">
    <source>
        <dbReference type="EMBL" id="MFC2925875.1"/>
    </source>
</evidence>
<dbReference type="RefSeq" id="WP_343164935.1">
    <property type="nucleotide sequence ID" value="NZ_JBHRSV010000012.1"/>
</dbReference>
<evidence type="ECO:0000256" key="4">
    <source>
        <dbReference type="ARBA" id="ARBA00016463"/>
    </source>
</evidence>
<dbReference type="PRINTS" id="PR01386">
    <property type="entry name" value="CCMCBIOGNSIS"/>
</dbReference>
<dbReference type="EMBL" id="JBHRSV010000012">
    <property type="protein sequence ID" value="MFC2925875.1"/>
    <property type="molecule type" value="Genomic_DNA"/>
</dbReference>
<name>A0ABV6ZWT9_9PROT</name>
<keyword evidence="9" id="KW-0813">Transport</keyword>
<dbReference type="InterPro" id="IPR002541">
    <property type="entry name" value="Cyt_c_assembly"/>
</dbReference>
<dbReference type="Proteomes" id="UP001595379">
    <property type="component" value="Unassembled WGS sequence"/>
</dbReference>
<evidence type="ECO:0000256" key="6">
    <source>
        <dbReference type="ARBA" id="ARBA00022748"/>
    </source>
</evidence>
<reference evidence="12" key="1">
    <citation type="journal article" date="2019" name="Int. J. Syst. Evol. Microbiol.">
        <title>The Global Catalogue of Microorganisms (GCM) 10K type strain sequencing project: providing services to taxonomists for standard genome sequencing and annotation.</title>
        <authorList>
            <consortium name="The Broad Institute Genomics Platform"/>
            <consortium name="The Broad Institute Genome Sequencing Center for Infectious Disease"/>
            <person name="Wu L."/>
            <person name="Ma J."/>
        </authorList>
    </citation>
    <scope>NUCLEOTIDE SEQUENCE [LARGE SCALE GENOMIC DNA]</scope>
    <source>
        <strain evidence="12">KCTC 52487</strain>
    </source>
</reference>
<dbReference type="PANTHER" id="PTHR30071:SF1">
    <property type="entry name" value="CYTOCHROME B_B6 PROTEIN-RELATED"/>
    <property type="match status" value="1"/>
</dbReference>
<dbReference type="InterPro" id="IPR045062">
    <property type="entry name" value="Cyt_c_biogenesis_CcsA/CcmC"/>
</dbReference>
<feature type="transmembrane region" description="Helical" evidence="9">
    <location>
        <begin position="60"/>
        <end position="81"/>
    </location>
</feature>
<organism evidence="11 12">
    <name type="scientific">Hyphobacterium vulgare</name>
    <dbReference type="NCBI Taxonomy" id="1736751"/>
    <lineage>
        <taxon>Bacteria</taxon>
        <taxon>Pseudomonadati</taxon>
        <taxon>Pseudomonadota</taxon>
        <taxon>Alphaproteobacteria</taxon>
        <taxon>Maricaulales</taxon>
        <taxon>Maricaulaceae</taxon>
        <taxon>Hyphobacterium</taxon>
    </lineage>
</organism>
<accession>A0ABV6ZWT9</accession>
<comment type="caution">
    <text evidence="11">The sequence shown here is derived from an EMBL/GenBank/DDBJ whole genome shotgun (WGS) entry which is preliminary data.</text>
</comment>
<keyword evidence="9" id="KW-0997">Cell inner membrane</keyword>
<evidence type="ECO:0000313" key="12">
    <source>
        <dbReference type="Proteomes" id="UP001595379"/>
    </source>
</evidence>
<keyword evidence="5 9" id="KW-0812">Transmembrane</keyword>
<feature type="transmembrane region" description="Helical" evidence="9">
    <location>
        <begin position="151"/>
        <end position="170"/>
    </location>
</feature>
<comment type="subcellular location">
    <subcellularLocation>
        <location evidence="9">Cell inner membrane</location>
    </subcellularLocation>
    <subcellularLocation>
        <location evidence="2">Membrane</location>
        <topology evidence="2">Multi-pass membrane protein</topology>
    </subcellularLocation>
</comment>
<keyword evidence="7 9" id="KW-1133">Transmembrane helix</keyword>
<feature type="transmembrane region" description="Helical" evidence="9">
    <location>
        <begin position="88"/>
        <end position="111"/>
    </location>
</feature>
<keyword evidence="12" id="KW-1185">Reference proteome</keyword>
<feature type="transmembrane region" description="Helical" evidence="9">
    <location>
        <begin position="199"/>
        <end position="219"/>
    </location>
</feature>
<evidence type="ECO:0000256" key="8">
    <source>
        <dbReference type="ARBA" id="ARBA00023136"/>
    </source>
</evidence>
<evidence type="ECO:0000256" key="5">
    <source>
        <dbReference type="ARBA" id="ARBA00022692"/>
    </source>
</evidence>
<keyword evidence="6 9" id="KW-0201">Cytochrome c-type biogenesis</keyword>
<comment type="function">
    <text evidence="1 9">Required for the export of heme to the periplasm for the biogenesis of c-type cytochromes.</text>
</comment>
<keyword evidence="9" id="KW-1003">Cell membrane</keyword>
<evidence type="ECO:0000256" key="9">
    <source>
        <dbReference type="RuleBase" id="RU364092"/>
    </source>
</evidence>
<comment type="similarity">
    <text evidence="3 9">Belongs to the CcmC/CycZ/HelC family.</text>
</comment>
<gene>
    <name evidence="9" type="primary">ccmC</name>
    <name evidence="11" type="ORF">ACFOOR_07130</name>
</gene>
<evidence type="ECO:0000256" key="3">
    <source>
        <dbReference type="ARBA" id="ARBA00005840"/>
    </source>
</evidence>
<dbReference type="Pfam" id="PF01578">
    <property type="entry name" value="Cytochrom_C_asm"/>
    <property type="match status" value="1"/>
</dbReference>
<feature type="domain" description="Cytochrome c assembly protein" evidence="10">
    <location>
        <begin position="6"/>
        <end position="181"/>
    </location>
</feature>
<keyword evidence="8 9" id="KW-0472">Membrane</keyword>
<evidence type="ECO:0000256" key="2">
    <source>
        <dbReference type="ARBA" id="ARBA00004141"/>
    </source>
</evidence>
<feature type="transmembrane region" description="Helical" evidence="9">
    <location>
        <begin position="21"/>
        <end position="40"/>
    </location>
</feature>